<proteinExistence type="predicted"/>
<sequence>MKRGRRANHVAPSNDTSWSAHHPLWLKLKQIKPLPVIKHLRGSSPPLVASSPEKPAHLGPSKRAQPSCCHHLCFSPEELRDFARGFKKKKTNKQKTPTSHKDQCRYSPCYIFKAQRVRLEDDTDLKTKVFF</sequence>
<evidence type="ECO:0000313" key="2">
    <source>
        <dbReference type="EMBL" id="KAF6506162.1"/>
    </source>
</evidence>
<feature type="region of interest" description="Disordered" evidence="1">
    <location>
        <begin position="42"/>
        <end position="65"/>
    </location>
</feature>
<comment type="caution">
    <text evidence="2">The sequence shown here is derived from an EMBL/GenBank/DDBJ whole genome shotgun (WGS) entry which is preliminary data.</text>
</comment>
<accession>A0A7J8KBF5</accession>
<gene>
    <name evidence="2" type="ORF">HJG63_007980</name>
</gene>
<keyword evidence="3" id="KW-1185">Reference proteome</keyword>
<organism evidence="2 3">
    <name type="scientific">Rousettus aegyptiacus</name>
    <name type="common">Egyptian fruit bat</name>
    <name type="synonym">Pteropus aegyptiacus</name>
    <dbReference type="NCBI Taxonomy" id="9407"/>
    <lineage>
        <taxon>Eukaryota</taxon>
        <taxon>Metazoa</taxon>
        <taxon>Chordata</taxon>
        <taxon>Craniata</taxon>
        <taxon>Vertebrata</taxon>
        <taxon>Euteleostomi</taxon>
        <taxon>Mammalia</taxon>
        <taxon>Eutheria</taxon>
        <taxon>Laurasiatheria</taxon>
        <taxon>Chiroptera</taxon>
        <taxon>Yinpterochiroptera</taxon>
        <taxon>Pteropodoidea</taxon>
        <taxon>Pteropodidae</taxon>
        <taxon>Rousettinae</taxon>
        <taxon>Rousettus</taxon>
    </lineage>
</organism>
<evidence type="ECO:0000313" key="3">
    <source>
        <dbReference type="Proteomes" id="UP000593571"/>
    </source>
</evidence>
<dbReference type="EMBL" id="JACASE010000001">
    <property type="protein sequence ID" value="KAF6506162.1"/>
    <property type="molecule type" value="Genomic_DNA"/>
</dbReference>
<dbReference type="AlphaFoldDB" id="A0A7J8KBF5"/>
<protein>
    <submittedName>
        <fullName evidence="2">Uncharacterized protein</fullName>
    </submittedName>
</protein>
<name>A0A7J8KBF5_ROUAE</name>
<evidence type="ECO:0000256" key="1">
    <source>
        <dbReference type="SAM" id="MobiDB-lite"/>
    </source>
</evidence>
<reference evidence="2 3" key="1">
    <citation type="journal article" date="2020" name="Nature">
        <title>Six reference-quality genomes reveal evolution of bat adaptations.</title>
        <authorList>
            <person name="Jebb D."/>
            <person name="Huang Z."/>
            <person name="Pippel M."/>
            <person name="Hughes G.M."/>
            <person name="Lavrichenko K."/>
            <person name="Devanna P."/>
            <person name="Winkler S."/>
            <person name="Jermiin L.S."/>
            <person name="Skirmuntt E.C."/>
            <person name="Katzourakis A."/>
            <person name="Burkitt-Gray L."/>
            <person name="Ray D.A."/>
            <person name="Sullivan K.A.M."/>
            <person name="Roscito J.G."/>
            <person name="Kirilenko B.M."/>
            <person name="Davalos L.M."/>
            <person name="Corthals A.P."/>
            <person name="Power M.L."/>
            <person name="Jones G."/>
            <person name="Ransome R.D."/>
            <person name="Dechmann D.K.N."/>
            <person name="Locatelli A.G."/>
            <person name="Puechmaille S.J."/>
            <person name="Fedrigo O."/>
            <person name="Jarvis E.D."/>
            <person name="Hiller M."/>
            <person name="Vernes S.C."/>
            <person name="Myers E.W."/>
            <person name="Teeling E.C."/>
        </authorList>
    </citation>
    <scope>NUCLEOTIDE SEQUENCE [LARGE SCALE GENOMIC DNA]</scope>
    <source>
        <strain evidence="2">MRouAeg1</strain>
        <tissue evidence="2">Muscle</tissue>
    </source>
</reference>
<dbReference type="Proteomes" id="UP000593571">
    <property type="component" value="Unassembled WGS sequence"/>
</dbReference>